<dbReference type="EMBL" id="JAQQBS010001424">
    <property type="protein sequence ID" value="KAK0158309.1"/>
    <property type="molecule type" value="Genomic_DNA"/>
</dbReference>
<dbReference type="SUPFAM" id="SSF74650">
    <property type="entry name" value="Galactose mutarotase-like"/>
    <property type="match status" value="1"/>
</dbReference>
<evidence type="ECO:0000256" key="1">
    <source>
        <dbReference type="ARBA" id="ARBA00001712"/>
    </source>
</evidence>
<dbReference type="Proteomes" id="UP001168990">
    <property type="component" value="Unassembled WGS sequence"/>
</dbReference>
<name>A0AA39EX05_9HYME</name>
<evidence type="ECO:0000313" key="9">
    <source>
        <dbReference type="EMBL" id="KAK0158309.1"/>
    </source>
</evidence>
<keyword evidence="6" id="KW-0119">Carbohydrate metabolism</keyword>
<reference evidence="9" key="2">
    <citation type="submission" date="2023-03" db="EMBL/GenBank/DDBJ databases">
        <authorList>
            <person name="Inwood S.N."/>
            <person name="Skelly J.G."/>
            <person name="Guhlin J."/>
            <person name="Harrop T.W.R."/>
            <person name="Goldson S.G."/>
            <person name="Dearden P.K."/>
        </authorList>
    </citation>
    <scope>NUCLEOTIDE SEQUENCE</scope>
    <source>
        <strain evidence="9">Irish</strain>
        <tissue evidence="9">Whole body</tissue>
    </source>
</reference>
<dbReference type="PANTHER" id="PTHR10091">
    <property type="entry name" value="ALDOSE-1-EPIMERASE"/>
    <property type="match status" value="1"/>
</dbReference>
<dbReference type="CDD" id="cd09019">
    <property type="entry name" value="galactose_mutarotase_like"/>
    <property type="match status" value="1"/>
</dbReference>
<comment type="pathway">
    <text evidence="2">Carbohydrate metabolism; galactose metabolism.</text>
</comment>
<keyword evidence="10" id="KW-1185">Reference proteome</keyword>
<evidence type="ECO:0000256" key="4">
    <source>
        <dbReference type="ARBA" id="ARBA00021023"/>
    </source>
</evidence>
<dbReference type="InterPro" id="IPR047215">
    <property type="entry name" value="Galactose_mutarotase-like"/>
</dbReference>
<comment type="similarity">
    <text evidence="3">Belongs to the aldose epimerase family.</text>
</comment>
<keyword evidence="5" id="KW-0413">Isomerase</keyword>
<dbReference type="InterPro" id="IPR011013">
    <property type="entry name" value="Gal_mutarotase_sf_dom"/>
</dbReference>
<accession>A0AA39EX05</accession>
<organism evidence="9 10">
    <name type="scientific">Microctonus aethiopoides</name>
    <dbReference type="NCBI Taxonomy" id="144406"/>
    <lineage>
        <taxon>Eukaryota</taxon>
        <taxon>Metazoa</taxon>
        <taxon>Ecdysozoa</taxon>
        <taxon>Arthropoda</taxon>
        <taxon>Hexapoda</taxon>
        <taxon>Insecta</taxon>
        <taxon>Pterygota</taxon>
        <taxon>Neoptera</taxon>
        <taxon>Endopterygota</taxon>
        <taxon>Hymenoptera</taxon>
        <taxon>Apocrita</taxon>
        <taxon>Ichneumonoidea</taxon>
        <taxon>Braconidae</taxon>
        <taxon>Euphorinae</taxon>
        <taxon>Microctonus</taxon>
    </lineage>
</organism>
<comment type="caution">
    <text evidence="9">The sequence shown here is derived from an EMBL/GenBank/DDBJ whole genome shotgun (WGS) entry which is preliminary data.</text>
</comment>
<reference evidence="9" key="1">
    <citation type="journal article" date="2023" name="bioRxiv">
        <title>Scaffold-level genome assemblies of two parasitoid biocontrol wasps reveal the parthenogenesis mechanism and an associated novel virus.</title>
        <authorList>
            <person name="Inwood S."/>
            <person name="Skelly J."/>
            <person name="Guhlin J."/>
            <person name="Harrop T."/>
            <person name="Goldson S."/>
            <person name="Dearden P."/>
        </authorList>
    </citation>
    <scope>NUCLEOTIDE SEQUENCE</scope>
    <source>
        <strain evidence="9">Irish</strain>
        <tissue evidence="9">Whole body</tissue>
    </source>
</reference>
<sequence>MAKHPWDCKDVTIIEKNYGRILEGKNSQQQKILNINSSDQGDKFNNTESNLVKSYTMTNTNRMEVILISWGATIVSIKCPDQHGETADVVLGFDDIESYTNSHMNPFIGCILGRCANRIKNGLFTIADTEYKLTLNDDKCHLHGGTFGFGRQLWNSQIDGCNVVMSYLSEDGEEGYPGAVLITVKFKLTVDNRLEINIRASSSKPTIINISHASFFNLAGHDAGEDELKNHIVTLNCDRWTFTDYKDPIPTGAIQGVGGTVMDLRIPKKLDECMSKVPLGEGYDHNFCVVQSWQPGVVFIGRALHPKSGRVLEVYSDQPGVQFYTCGRFPTSIITKDSSSSVSSDNVNTKQYDDLVSYDSYLDGQEYEGEYIKEKFKSEWNYGDLRSDSDSSVSTNHNLAFTSGKNGAHYTKYCAFTLQPQNYPNAINIKDFPCPVLRPGQVYYHDLTYKFGVQLGNGI</sequence>
<dbReference type="PANTHER" id="PTHR10091:SF0">
    <property type="entry name" value="GALACTOSE MUTAROTASE"/>
    <property type="match status" value="1"/>
</dbReference>
<evidence type="ECO:0000256" key="2">
    <source>
        <dbReference type="ARBA" id="ARBA00004947"/>
    </source>
</evidence>
<dbReference type="GO" id="GO:0033499">
    <property type="term" value="P:galactose catabolic process via UDP-galactose, Leloir pathway"/>
    <property type="evidence" value="ECO:0007669"/>
    <property type="project" value="TreeGrafter"/>
</dbReference>
<evidence type="ECO:0000256" key="8">
    <source>
        <dbReference type="ARBA" id="ARBA00045743"/>
    </source>
</evidence>
<protein>
    <recommendedName>
        <fullName evidence="4">Galactose mutarotase</fullName>
    </recommendedName>
    <alternativeName>
        <fullName evidence="7">Aldose 1-epimerase</fullName>
    </alternativeName>
</protein>
<dbReference type="InterPro" id="IPR008183">
    <property type="entry name" value="Aldose_1/G6P_1-epimerase"/>
</dbReference>
<gene>
    <name evidence="9" type="ORF">PV328_009328</name>
</gene>
<proteinExistence type="inferred from homology"/>
<dbReference type="GO" id="GO:0004034">
    <property type="term" value="F:aldose 1-epimerase activity"/>
    <property type="evidence" value="ECO:0007669"/>
    <property type="project" value="UniProtKB-EC"/>
</dbReference>
<evidence type="ECO:0000313" key="10">
    <source>
        <dbReference type="Proteomes" id="UP001168990"/>
    </source>
</evidence>
<dbReference type="GO" id="GO:0030246">
    <property type="term" value="F:carbohydrate binding"/>
    <property type="evidence" value="ECO:0007669"/>
    <property type="project" value="InterPro"/>
</dbReference>
<evidence type="ECO:0000256" key="6">
    <source>
        <dbReference type="ARBA" id="ARBA00023277"/>
    </source>
</evidence>
<comment type="function">
    <text evidence="8">Mutarotase that catalyzes the interconversion of beta-D-galactose and alpha-D-galactose during galactose metabolism. Beta-D-galactose is metabolized in the liver into glucose 1-phosphate, the primary metabolic fuel, by the action of four enzymes that constitute the Leloir pathway: GALM, GALK1 (galactokinase), GALT (galactose-1-phosphate uridylyltransferase) and GALE (UDP-galactose-4'-epimerase). Involved in the maintenance of the equilibrium between the beta- and alpha-anomers of galactose, therefore ensuring a sufficient supply of the alpha-anomer for GALK1. Also active on D-glucose although shows a preference for galactose over glucose.</text>
</comment>
<dbReference type="Gene3D" id="2.70.98.10">
    <property type="match status" value="1"/>
</dbReference>
<dbReference type="GO" id="GO:0006006">
    <property type="term" value="P:glucose metabolic process"/>
    <property type="evidence" value="ECO:0007669"/>
    <property type="project" value="TreeGrafter"/>
</dbReference>
<dbReference type="Pfam" id="PF01263">
    <property type="entry name" value="Aldose_epim"/>
    <property type="match status" value="1"/>
</dbReference>
<comment type="catalytic activity">
    <reaction evidence="1">
        <text>alpha-D-galactose = beta-D-galactose</text>
        <dbReference type="Rhea" id="RHEA:28675"/>
        <dbReference type="ChEBI" id="CHEBI:27667"/>
        <dbReference type="ChEBI" id="CHEBI:28061"/>
        <dbReference type="EC" id="5.1.3.3"/>
    </reaction>
    <physiologicalReaction direction="right-to-left" evidence="1">
        <dbReference type="Rhea" id="RHEA:28677"/>
    </physiologicalReaction>
</comment>
<dbReference type="AlphaFoldDB" id="A0AA39EX05"/>
<evidence type="ECO:0000256" key="5">
    <source>
        <dbReference type="ARBA" id="ARBA00023235"/>
    </source>
</evidence>
<evidence type="ECO:0000256" key="3">
    <source>
        <dbReference type="ARBA" id="ARBA00006206"/>
    </source>
</evidence>
<dbReference type="InterPro" id="IPR014718">
    <property type="entry name" value="GH-type_carb-bd"/>
</dbReference>
<evidence type="ECO:0000256" key="7">
    <source>
        <dbReference type="ARBA" id="ARBA00032729"/>
    </source>
</evidence>